<evidence type="ECO:0000256" key="4">
    <source>
        <dbReference type="RuleBase" id="RU004514"/>
    </source>
</evidence>
<comment type="similarity">
    <text evidence="2 4">Belongs to the pyridoxal phosphate-binding protein YggS/PROSC family.</text>
</comment>
<evidence type="ECO:0000256" key="2">
    <source>
        <dbReference type="HAMAP-Rule" id="MF_02087"/>
    </source>
</evidence>
<proteinExistence type="inferred from homology"/>
<keyword evidence="1 2" id="KW-0663">Pyridoxal phosphate</keyword>
<evidence type="ECO:0000313" key="7">
    <source>
        <dbReference type="Proteomes" id="UP001213504"/>
    </source>
</evidence>
<dbReference type="InterPro" id="IPR001608">
    <property type="entry name" value="Ala_racemase_N"/>
</dbReference>
<dbReference type="Proteomes" id="UP001213504">
    <property type="component" value="Chromosome"/>
</dbReference>
<evidence type="ECO:0000259" key="5">
    <source>
        <dbReference type="Pfam" id="PF01168"/>
    </source>
</evidence>
<dbReference type="Gene3D" id="3.20.20.10">
    <property type="entry name" value="Alanine racemase"/>
    <property type="match status" value="1"/>
</dbReference>
<comment type="cofactor">
    <cofactor evidence="3">
        <name>pyridoxal 5'-phosphate</name>
        <dbReference type="ChEBI" id="CHEBI:597326"/>
    </cofactor>
</comment>
<dbReference type="SUPFAM" id="SSF51419">
    <property type="entry name" value="PLP-binding barrel"/>
    <property type="match status" value="1"/>
</dbReference>
<dbReference type="PANTHER" id="PTHR10146">
    <property type="entry name" value="PROLINE SYNTHETASE CO-TRANSCRIBED BACTERIAL HOMOLOG PROTEIN"/>
    <property type="match status" value="1"/>
</dbReference>
<evidence type="ECO:0000313" key="6">
    <source>
        <dbReference type="EMBL" id="WFP23411.1"/>
    </source>
</evidence>
<organism evidence="6 7">
    <name type="scientific">Gordonia hongkongensis</name>
    <dbReference type="NCBI Taxonomy" id="1701090"/>
    <lineage>
        <taxon>Bacteria</taxon>
        <taxon>Bacillati</taxon>
        <taxon>Actinomycetota</taxon>
        <taxon>Actinomycetes</taxon>
        <taxon>Mycobacteriales</taxon>
        <taxon>Gordoniaceae</taxon>
        <taxon>Gordonia</taxon>
    </lineage>
</organism>
<feature type="modified residue" description="N6-(pyridoxal phosphate)lysine" evidence="2 3">
    <location>
        <position position="44"/>
    </location>
</feature>
<dbReference type="RefSeq" id="WP_137808490.1">
    <property type="nucleotide sequence ID" value="NZ_CP121270.1"/>
</dbReference>
<dbReference type="NCBIfam" id="TIGR00044">
    <property type="entry name" value="YggS family pyridoxal phosphate-dependent enzyme"/>
    <property type="match status" value="1"/>
</dbReference>
<dbReference type="PIRSF" id="PIRSF004848">
    <property type="entry name" value="YBL036c_PLPDEIII"/>
    <property type="match status" value="1"/>
</dbReference>
<name>A0AAX3T393_9ACTN</name>
<evidence type="ECO:0000256" key="3">
    <source>
        <dbReference type="PIRSR" id="PIRSR004848-1"/>
    </source>
</evidence>
<reference evidence="6" key="1">
    <citation type="submission" date="2023-04" db="EMBL/GenBank/DDBJ databases">
        <title>Complete genome sequence of a phthalic acid esters degrading bacterial strain.</title>
        <authorList>
            <person name="Weng L."/>
            <person name="Jia Y."/>
            <person name="Ren L."/>
        </authorList>
    </citation>
    <scope>NUCLEOTIDE SEQUENCE</scope>
    <source>
        <strain evidence="6">RL-LY01</strain>
    </source>
</reference>
<dbReference type="EMBL" id="CP121270">
    <property type="protein sequence ID" value="WFP23411.1"/>
    <property type="molecule type" value="Genomic_DNA"/>
</dbReference>
<protein>
    <recommendedName>
        <fullName evidence="2">Pyridoxal phosphate homeostasis protein</fullName>
        <shortName evidence="2">PLP homeostasis protein</shortName>
    </recommendedName>
</protein>
<dbReference type="InterPro" id="IPR011078">
    <property type="entry name" value="PyrdxlP_homeostasis"/>
</dbReference>
<dbReference type="PANTHER" id="PTHR10146:SF14">
    <property type="entry name" value="PYRIDOXAL PHOSPHATE HOMEOSTASIS PROTEIN"/>
    <property type="match status" value="1"/>
</dbReference>
<dbReference type="Pfam" id="PF01168">
    <property type="entry name" value="Ala_racemase_N"/>
    <property type="match status" value="1"/>
</dbReference>
<dbReference type="AlphaFoldDB" id="A0AAX3T393"/>
<dbReference type="HAMAP" id="MF_02087">
    <property type="entry name" value="PLP_homeostasis"/>
    <property type="match status" value="1"/>
</dbReference>
<dbReference type="GO" id="GO:0030170">
    <property type="term" value="F:pyridoxal phosphate binding"/>
    <property type="evidence" value="ECO:0007669"/>
    <property type="project" value="UniProtKB-UniRule"/>
</dbReference>
<accession>A0AAX3T393</accession>
<comment type="function">
    <text evidence="2">Pyridoxal 5'-phosphate (PLP)-binding protein, which is involved in PLP homeostasis.</text>
</comment>
<dbReference type="InterPro" id="IPR029066">
    <property type="entry name" value="PLP-binding_barrel"/>
</dbReference>
<evidence type="ECO:0000256" key="1">
    <source>
        <dbReference type="ARBA" id="ARBA00022898"/>
    </source>
</evidence>
<sequence>MTGSSDARTAELGERLAAVRRRLDAAVEAAHRPAGSCQLLVVTKFFPADDVRRLLQLGERAFGESREPEAGRKVAEVLGDWESPEPGDVPVFDMIGSVQSKKARSVARWARAVHSVDRPKVVDALDRAAVAALDEGERADPLGILLQVSLDGDPQRGGVVEDDLPALAERVVEADSLRLRGLMVIAPLAGEPGHWMAEAARIREAFRGRFDAAAELSAGMSGDMEEAVAAGSTCVRVGTAIMGDRPLISQ</sequence>
<gene>
    <name evidence="6" type="ORF">P9A14_14705</name>
</gene>
<feature type="domain" description="Alanine racemase N-terminal" evidence="5">
    <location>
        <begin position="16"/>
        <end position="246"/>
    </location>
</feature>